<dbReference type="GO" id="GO:0160148">
    <property type="term" value="F:tRNA pseudouridine(55) synthase activity"/>
    <property type="evidence" value="ECO:0007669"/>
    <property type="project" value="UniProtKB-EC"/>
</dbReference>
<gene>
    <name evidence="5 8" type="primary">truB</name>
    <name evidence="8" type="ORF">INP51_09720</name>
</gene>
<dbReference type="GO" id="GO:0031119">
    <property type="term" value="P:tRNA pseudouridine synthesis"/>
    <property type="evidence" value="ECO:0007669"/>
    <property type="project" value="UniProtKB-UniRule"/>
</dbReference>
<dbReference type="Proteomes" id="UP000593601">
    <property type="component" value="Chromosome"/>
</dbReference>
<comment type="catalytic activity">
    <reaction evidence="1 5">
        <text>uridine(55) in tRNA = pseudouridine(55) in tRNA</text>
        <dbReference type="Rhea" id="RHEA:42532"/>
        <dbReference type="Rhea" id="RHEA-COMP:10101"/>
        <dbReference type="Rhea" id="RHEA-COMP:10102"/>
        <dbReference type="ChEBI" id="CHEBI:65314"/>
        <dbReference type="ChEBI" id="CHEBI:65315"/>
        <dbReference type="EC" id="5.4.99.25"/>
    </reaction>
</comment>
<evidence type="ECO:0000256" key="4">
    <source>
        <dbReference type="ARBA" id="ARBA00023235"/>
    </source>
</evidence>
<dbReference type="SUPFAM" id="SSF55120">
    <property type="entry name" value="Pseudouridine synthase"/>
    <property type="match status" value="1"/>
</dbReference>
<organism evidence="8 9">
    <name type="scientific">Blautia liquoris</name>
    <dbReference type="NCBI Taxonomy" id="2779518"/>
    <lineage>
        <taxon>Bacteria</taxon>
        <taxon>Bacillati</taxon>
        <taxon>Bacillota</taxon>
        <taxon>Clostridia</taxon>
        <taxon>Lachnospirales</taxon>
        <taxon>Lachnospiraceae</taxon>
        <taxon>Blautia</taxon>
    </lineage>
</organism>
<feature type="active site" description="Nucleophile" evidence="5">
    <location>
        <position position="39"/>
    </location>
</feature>
<evidence type="ECO:0000256" key="2">
    <source>
        <dbReference type="ARBA" id="ARBA00005642"/>
    </source>
</evidence>
<dbReference type="InterPro" id="IPR014780">
    <property type="entry name" value="tRNA_psdUridine_synth_TruB"/>
</dbReference>
<evidence type="ECO:0000259" key="6">
    <source>
        <dbReference type="Pfam" id="PF01509"/>
    </source>
</evidence>
<comment type="function">
    <text evidence="5">Responsible for synthesis of pseudouridine from uracil-55 in the psi GC loop of transfer RNAs.</text>
</comment>
<dbReference type="GO" id="GO:1990481">
    <property type="term" value="P:mRNA pseudouridine synthesis"/>
    <property type="evidence" value="ECO:0007669"/>
    <property type="project" value="TreeGrafter"/>
</dbReference>
<feature type="domain" description="Pseudouridine synthase II N-terminal" evidence="6">
    <location>
        <begin position="24"/>
        <end position="171"/>
    </location>
</feature>
<dbReference type="InterPro" id="IPR020103">
    <property type="entry name" value="PsdUridine_synth_cat_dom_sf"/>
</dbReference>
<evidence type="ECO:0000256" key="3">
    <source>
        <dbReference type="ARBA" id="ARBA00022694"/>
    </source>
</evidence>
<name>A0A7M2RG43_9FIRM</name>
<keyword evidence="4 5" id="KW-0413">Isomerase</keyword>
<dbReference type="Pfam" id="PF16198">
    <property type="entry name" value="TruB_C_2"/>
    <property type="match status" value="1"/>
</dbReference>
<dbReference type="PANTHER" id="PTHR13767:SF2">
    <property type="entry name" value="PSEUDOURIDYLATE SYNTHASE TRUB1"/>
    <property type="match status" value="1"/>
</dbReference>
<dbReference type="Gene3D" id="3.30.2350.10">
    <property type="entry name" value="Pseudouridine synthase"/>
    <property type="match status" value="1"/>
</dbReference>
<protein>
    <recommendedName>
        <fullName evidence="5">tRNA pseudouridine synthase B</fullName>
        <ecNumber evidence="5">5.4.99.25</ecNumber>
    </recommendedName>
    <alternativeName>
        <fullName evidence="5">tRNA pseudouridine(55) synthase</fullName>
        <shortName evidence="5">Psi55 synthase</shortName>
    </alternativeName>
    <alternativeName>
        <fullName evidence="5">tRNA pseudouridylate synthase</fullName>
    </alternativeName>
    <alternativeName>
        <fullName evidence="5">tRNA-uridine isomerase</fullName>
    </alternativeName>
</protein>
<evidence type="ECO:0000313" key="9">
    <source>
        <dbReference type="Proteomes" id="UP000593601"/>
    </source>
</evidence>
<dbReference type="AlphaFoldDB" id="A0A7M2RG43"/>
<dbReference type="FunFam" id="3.30.2350.10:FF:000011">
    <property type="entry name" value="tRNA pseudouridine synthase B"/>
    <property type="match status" value="1"/>
</dbReference>
<dbReference type="NCBIfam" id="TIGR00431">
    <property type="entry name" value="TruB"/>
    <property type="match status" value="1"/>
</dbReference>
<dbReference type="GO" id="GO:0003723">
    <property type="term" value="F:RNA binding"/>
    <property type="evidence" value="ECO:0007669"/>
    <property type="project" value="InterPro"/>
</dbReference>
<dbReference type="CDD" id="cd02573">
    <property type="entry name" value="PseudoU_synth_EcTruB"/>
    <property type="match status" value="1"/>
</dbReference>
<dbReference type="InterPro" id="IPR002501">
    <property type="entry name" value="PsdUridine_synth_N"/>
</dbReference>
<evidence type="ECO:0000313" key="8">
    <source>
        <dbReference type="EMBL" id="QOV18300.1"/>
    </source>
</evidence>
<reference evidence="8 9" key="1">
    <citation type="submission" date="2020-10" db="EMBL/GenBank/DDBJ databases">
        <title>Blautia liquoris sp.nov., isolated from the mud in a fermentation cellar used for the production of Chinese strong-flavoured liquor.</title>
        <authorList>
            <person name="Lu L."/>
        </authorList>
    </citation>
    <scope>NUCLEOTIDE SEQUENCE [LARGE SCALE GENOMIC DNA]</scope>
    <source>
        <strain evidence="8 9">LZLJ-3</strain>
    </source>
</reference>
<keyword evidence="3 5" id="KW-0819">tRNA processing</keyword>
<evidence type="ECO:0000256" key="5">
    <source>
        <dbReference type="HAMAP-Rule" id="MF_01080"/>
    </source>
</evidence>
<dbReference type="Pfam" id="PF01509">
    <property type="entry name" value="TruB_N"/>
    <property type="match status" value="1"/>
</dbReference>
<dbReference type="KEGG" id="bliq:INP51_09720"/>
<keyword evidence="9" id="KW-1185">Reference proteome</keyword>
<proteinExistence type="inferred from homology"/>
<comment type="similarity">
    <text evidence="2 5">Belongs to the pseudouridine synthase TruB family. Type 1 subfamily.</text>
</comment>
<dbReference type="EMBL" id="CP063304">
    <property type="protein sequence ID" value="QOV18300.1"/>
    <property type="molecule type" value="Genomic_DNA"/>
</dbReference>
<sequence>MYNGVLNIYKEAGFTSHDVVAKLRGILKQKKIGHTGTLDPDAVGVLPVCLGNATKLCDMLTDGTKTYEAVMQLGISTDTQDLSGEVQDRHPVDCTEEEIVTCVKSFCGDRLQTPPMYSALKVNGKRLYELAREGKTVERKPRPVTFYEIKILEINKPKVTFEVTCSKGTYIRTLCHDIGEQLGCGGAMEHLIRRRVGRFTKDEALTLTSVKKLQDEQRIGEYILPVDAMFEHLEKAHVKPEFDILVHNGNALLPERIILSGIDVRFPDRIRLYDSTGQFMGIYKYDNRCSIFKPEKMFIS</sequence>
<dbReference type="EC" id="5.4.99.25" evidence="5"/>
<accession>A0A7M2RG43</accession>
<evidence type="ECO:0000259" key="7">
    <source>
        <dbReference type="Pfam" id="PF16198"/>
    </source>
</evidence>
<dbReference type="InterPro" id="IPR032819">
    <property type="entry name" value="TruB_C"/>
</dbReference>
<dbReference type="HAMAP" id="MF_01080">
    <property type="entry name" value="TruB_bact"/>
    <property type="match status" value="1"/>
</dbReference>
<evidence type="ECO:0000256" key="1">
    <source>
        <dbReference type="ARBA" id="ARBA00000385"/>
    </source>
</evidence>
<dbReference type="RefSeq" id="WP_193734662.1">
    <property type="nucleotide sequence ID" value="NZ_CP063304.1"/>
</dbReference>
<dbReference type="PANTHER" id="PTHR13767">
    <property type="entry name" value="TRNA-PSEUDOURIDINE SYNTHASE"/>
    <property type="match status" value="1"/>
</dbReference>
<feature type="domain" description="tRNA pseudouridylate synthase B C-terminal" evidence="7">
    <location>
        <begin position="172"/>
        <end position="230"/>
    </location>
</feature>